<feature type="compositionally biased region" description="Basic and acidic residues" evidence="1">
    <location>
        <begin position="9"/>
        <end position="26"/>
    </location>
</feature>
<proteinExistence type="predicted"/>
<accession>A0AA88J2M9</accession>
<organism evidence="3 4">
    <name type="scientific">Ficus carica</name>
    <name type="common">Common fig</name>
    <dbReference type="NCBI Taxonomy" id="3494"/>
    <lineage>
        <taxon>Eukaryota</taxon>
        <taxon>Viridiplantae</taxon>
        <taxon>Streptophyta</taxon>
        <taxon>Embryophyta</taxon>
        <taxon>Tracheophyta</taxon>
        <taxon>Spermatophyta</taxon>
        <taxon>Magnoliopsida</taxon>
        <taxon>eudicotyledons</taxon>
        <taxon>Gunneridae</taxon>
        <taxon>Pentapetalae</taxon>
        <taxon>rosids</taxon>
        <taxon>fabids</taxon>
        <taxon>Rosales</taxon>
        <taxon>Moraceae</taxon>
        <taxon>Ficeae</taxon>
        <taxon>Ficus</taxon>
    </lineage>
</organism>
<gene>
    <name evidence="3" type="ORF">TIFTF001_029288</name>
</gene>
<dbReference type="AlphaFoldDB" id="A0AA88J2M9"/>
<evidence type="ECO:0000256" key="2">
    <source>
        <dbReference type="SAM" id="Phobius"/>
    </source>
</evidence>
<evidence type="ECO:0000313" key="3">
    <source>
        <dbReference type="EMBL" id="GMN60187.1"/>
    </source>
</evidence>
<name>A0AA88J2M9_FICCA</name>
<dbReference type="EMBL" id="BTGU01000096">
    <property type="protein sequence ID" value="GMN60187.1"/>
    <property type="molecule type" value="Genomic_DNA"/>
</dbReference>
<evidence type="ECO:0000256" key="1">
    <source>
        <dbReference type="SAM" id="MobiDB-lite"/>
    </source>
</evidence>
<sequence length="91" mass="9672">MKSLQFQKTEQEKLEKLARKGPKPEETTTVGTGGSATDAKPSGSDSTSGASTEKVSTDKYRNYAVIAGVITGFGGLGWYLKGSEKKPEVQD</sequence>
<evidence type="ECO:0000313" key="4">
    <source>
        <dbReference type="Proteomes" id="UP001187192"/>
    </source>
</evidence>
<keyword evidence="2" id="KW-1133">Transmembrane helix</keyword>
<reference evidence="3" key="1">
    <citation type="submission" date="2023-07" db="EMBL/GenBank/DDBJ databases">
        <title>draft genome sequence of fig (Ficus carica).</title>
        <authorList>
            <person name="Takahashi T."/>
            <person name="Nishimura K."/>
        </authorList>
    </citation>
    <scope>NUCLEOTIDE SEQUENCE</scope>
</reference>
<feature type="compositionally biased region" description="Polar residues" evidence="1">
    <location>
        <begin position="43"/>
        <end position="54"/>
    </location>
</feature>
<keyword evidence="4" id="KW-1185">Reference proteome</keyword>
<dbReference type="InterPro" id="IPR045284">
    <property type="entry name" value="At2g27730-like"/>
</dbReference>
<dbReference type="Gramene" id="FCD_00022190-RA">
    <property type="protein sequence ID" value="FCD_00022190-RA:cds"/>
    <property type="gene ID" value="FCD_00022190"/>
</dbReference>
<dbReference type="PANTHER" id="PTHR33878">
    <property type="entry name" value="OS08G0559000 PROTEIN"/>
    <property type="match status" value="1"/>
</dbReference>
<feature type="transmembrane region" description="Helical" evidence="2">
    <location>
        <begin position="63"/>
        <end position="80"/>
    </location>
</feature>
<feature type="region of interest" description="Disordered" evidence="1">
    <location>
        <begin position="1"/>
        <end position="55"/>
    </location>
</feature>
<comment type="caution">
    <text evidence="3">The sequence shown here is derived from an EMBL/GenBank/DDBJ whole genome shotgun (WGS) entry which is preliminary data.</text>
</comment>
<protein>
    <submittedName>
        <fullName evidence="3">Uncharacterized protein</fullName>
    </submittedName>
</protein>
<dbReference type="PANTHER" id="PTHR33878:SF1">
    <property type="entry name" value="OS08G0559000 PROTEIN"/>
    <property type="match status" value="1"/>
</dbReference>
<keyword evidence="2" id="KW-0812">Transmembrane</keyword>
<dbReference type="Proteomes" id="UP001187192">
    <property type="component" value="Unassembled WGS sequence"/>
</dbReference>
<keyword evidence="2" id="KW-0472">Membrane</keyword>